<dbReference type="InterPro" id="IPR036390">
    <property type="entry name" value="WH_DNA-bd_sf"/>
</dbReference>
<dbReference type="RefSeq" id="WP_155646987.1">
    <property type="nucleotide sequence ID" value="NZ_LPLZ01000099.1"/>
</dbReference>
<dbReference type="AlphaFoldDB" id="A0A108E2J7"/>
<name>A0A108E2J7_9BURK</name>
<feature type="domain" description="HTH iclR-type" evidence="1">
    <location>
        <begin position="8"/>
        <end position="50"/>
    </location>
</feature>
<dbReference type="Proteomes" id="UP000068016">
    <property type="component" value="Unassembled WGS sequence"/>
</dbReference>
<reference evidence="2 3" key="1">
    <citation type="submission" date="2015-11" db="EMBL/GenBank/DDBJ databases">
        <title>Expanding the genomic diversity of Burkholderia species for the development of highly accurate diagnostics.</title>
        <authorList>
            <person name="Sahl J."/>
            <person name="Keim P."/>
            <person name="Wagner D."/>
        </authorList>
    </citation>
    <scope>NUCLEOTIDE SEQUENCE [LARGE SCALE GENOMIC DNA]</scope>
    <source>
        <strain evidence="2 3">MSMB793WGS</strain>
    </source>
</reference>
<dbReference type="GO" id="GO:0003677">
    <property type="term" value="F:DNA binding"/>
    <property type="evidence" value="ECO:0007669"/>
    <property type="project" value="InterPro"/>
</dbReference>
<organism evidence="2 3">
    <name type="scientific">Burkholderia territorii</name>
    <dbReference type="NCBI Taxonomy" id="1503055"/>
    <lineage>
        <taxon>Bacteria</taxon>
        <taxon>Pseudomonadati</taxon>
        <taxon>Pseudomonadota</taxon>
        <taxon>Betaproteobacteria</taxon>
        <taxon>Burkholderiales</taxon>
        <taxon>Burkholderiaceae</taxon>
        <taxon>Burkholderia</taxon>
        <taxon>Burkholderia cepacia complex</taxon>
    </lineage>
</organism>
<comment type="caution">
    <text evidence="2">The sequence shown here is derived from an EMBL/GenBank/DDBJ whole genome shotgun (WGS) entry which is preliminary data.</text>
</comment>
<evidence type="ECO:0000259" key="1">
    <source>
        <dbReference type="Pfam" id="PF09339"/>
    </source>
</evidence>
<sequence length="216" mass="23268">MLNSDTASRVLAAMASGETYEMGELARRLQLPSASVRETIEQLSEAGYVEGQLAGAQYGSRAGYQRFGLTTAGCRALEPLNSATDGSSSVPSRTRDAQRMAGMRASDVLEAMQPGQAYQASVLAPALGLPMHRVVTFLHILIRGAHVVSVNQRNAQGKVGPHYYVAGTQPGADKKKPTGTQILRSHWTHKPTFDAEYARTLNTLRILSEASRGRGR</sequence>
<dbReference type="Pfam" id="PF09339">
    <property type="entry name" value="HTH_IclR"/>
    <property type="match status" value="1"/>
</dbReference>
<dbReference type="InterPro" id="IPR005471">
    <property type="entry name" value="Tscrpt_reg_IclR_N"/>
</dbReference>
<accession>A0A108E2J7</accession>
<proteinExistence type="predicted"/>
<dbReference type="InterPro" id="IPR036388">
    <property type="entry name" value="WH-like_DNA-bd_sf"/>
</dbReference>
<dbReference type="EMBL" id="LPLZ01000099">
    <property type="protein sequence ID" value="KWN03534.1"/>
    <property type="molecule type" value="Genomic_DNA"/>
</dbReference>
<dbReference type="SUPFAM" id="SSF46785">
    <property type="entry name" value="Winged helix' DNA-binding domain"/>
    <property type="match status" value="1"/>
</dbReference>
<evidence type="ECO:0000313" key="2">
    <source>
        <dbReference type="EMBL" id="KWN03534.1"/>
    </source>
</evidence>
<evidence type="ECO:0000313" key="3">
    <source>
        <dbReference type="Proteomes" id="UP000068016"/>
    </source>
</evidence>
<dbReference type="GO" id="GO:0006355">
    <property type="term" value="P:regulation of DNA-templated transcription"/>
    <property type="evidence" value="ECO:0007669"/>
    <property type="project" value="InterPro"/>
</dbReference>
<dbReference type="Gene3D" id="1.10.10.10">
    <property type="entry name" value="Winged helix-like DNA-binding domain superfamily/Winged helix DNA-binding domain"/>
    <property type="match status" value="1"/>
</dbReference>
<gene>
    <name evidence="2" type="ORF">WT83_32080</name>
</gene>
<protein>
    <recommendedName>
        <fullName evidence="1">HTH iclR-type domain-containing protein</fullName>
    </recommendedName>
</protein>